<feature type="region of interest" description="Disordered" evidence="1">
    <location>
        <begin position="519"/>
        <end position="562"/>
    </location>
</feature>
<gene>
    <name evidence="2" type="ORF">ACFPB0_13870</name>
</gene>
<dbReference type="RefSeq" id="WP_371395157.1">
    <property type="nucleotide sequence ID" value="NZ_CP163422.1"/>
</dbReference>
<feature type="compositionally biased region" description="Polar residues" evidence="1">
    <location>
        <begin position="540"/>
        <end position="553"/>
    </location>
</feature>
<keyword evidence="3" id="KW-1185">Reference proteome</keyword>
<sequence>MAVPPVLAASSQLIKAADQAAHSRAAINPDQLIQLAARETRAAGINDIHLEAALHTLIERGYLQHSAEEAGQLVTDRTQRWTDSFARALTHPAHTNTQIPAHIVRSGQFNRADPLSQPQRYTIIDVTRSGGTDATLRALTEPRVKSTLIEPDHTHQSTHHPRIESQTMTGWLRNAVQSIHRIDRNALPTSQAVLFVRADALQSAHRALALTNAADKLHIPKVIILADPARDHPADIPALMAAIRAGAVSSLAAPTRFNEPRNSENLSSRLLNAGPRLIDARGETAFMAAARLALTESRQLYAATPDHARQLDLAAAHSGQTFRSGAASLTQLYPIKSHLADTRTGAGLRADDVLRLDTGRDGDRPTQFTLKSLDPLTGHLVAQDRDGKLATFNLNTLHDQGVRIQAFSAEKLPIKPGDPARYHQSDSQIPALIKSVSSEGIAISAANGREQILSSAQAHQALTLDHTTSRIDPGKPSVSAALSHDRDPAGHFSPGAAAMAGARSGPFAEMKVATDNATAITRQSASLPKGAEKAMEETMNHSLQASRDMNTPSRELDMGREK</sequence>
<accession>A0ABV9NHF4</accession>
<proteinExistence type="predicted"/>
<evidence type="ECO:0000256" key="1">
    <source>
        <dbReference type="SAM" id="MobiDB-lite"/>
    </source>
</evidence>
<feature type="region of interest" description="Disordered" evidence="1">
    <location>
        <begin position="467"/>
        <end position="499"/>
    </location>
</feature>
<comment type="caution">
    <text evidence="2">The sequence shown here is derived from an EMBL/GenBank/DDBJ whole genome shotgun (WGS) entry which is preliminary data.</text>
</comment>
<organism evidence="2 3">
    <name type="scientific">Glycocaulis abyssi</name>
    <dbReference type="NCBI Taxonomy" id="1433403"/>
    <lineage>
        <taxon>Bacteria</taxon>
        <taxon>Pseudomonadati</taxon>
        <taxon>Pseudomonadota</taxon>
        <taxon>Alphaproteobacteria</taxon>
        <taxon>Maricaulales</taxon>
        <taxon>Maricaulaceae</taxon>
        <taxon>Glycocaulis</taxon>
    </lineage>
</organism>
<name>A0ABV9NHF4_9PROT</name>
<protein>
    <submittedName>
        <fullName evidence="2">Uncharacterized protein</fullName>
    </submittedName>
</protein>
<evidence type="ECO:0000313" key="3">
    <source>
        <dbReference type="Proteomes" id="UP001596024"/>
    </source>
</evidence>
<dbReference type="Proteomes" id="UP001596024">
    <property type="component" value="Unassembled WGS sequence"/>
</dbReference>
<reference evidence="3" key="1">
    <citation type="journal article" date="2019" name="Int. J. Syst. Evol. Microbiol.">
        <title>The Global Catalogue of Microorganisms (GCM) 10K type strain sequencing project: providing services to taxonomists for standard genome sequencing and annotation.</title>
        <authorList>
            <consortium name="The Broad Institute Genomics Platform"/>
            <consortium name="The Broad Institute Genome Sequencing Center for Infectious Disease"/>
            <person name="Wu L."/>
            <person name="Ma J."/>
        </authorList>
    </citation>
    <scope>NUCLEOTIDE SEQUENCE [LARGE SCALE GENOMIC DNA]</scope>
    <source>
        <strain evidence="3">CCUG 62981</strain>
    </source>
</reference>
<evidence type="ECO:0000313" key="2">
    <source>
        <dbReference type="EMBL" id="MFC4726380.1"/>
    </source>
</evidence>
<feature type="compositionally biased region" description="Basic and acidic residues" evidence="1">
    <location>
        <begin position="530"/>
        <end position="539"/>
    </location>
</feature>
<dbReference type="EMBL" id="JBHSGQ010000010">
    <property type="protein sequence ID" value="MFC4726380.1"/>
    <property type="molecule type" value="Genomic_DNA"/>
</dbReference>